<dbReference type="RefSeq" id="WP_034845214.1">
    <property type="nucleotide sequence ID" value="NZ_JANX01000460.1"/>
</dbReference>
<evidence type="ECO:0000259" key="1">
    <source>
        <dbReference type="Pfam" id="PF12680"/>
    </source>
</evidence>
<accession>A0A0A0D0W3</accession>
<feature type="domain" description="SnoaL-like" evidence="1">
    <location>
        <begin position="10"/>
        <end position="103"/>
    </location>
</feature>
<dbReference type="Gene3D" id="3.10.450.50">
    <property type="match status" value="1"/>
</dbReference>
<evidence type="ECO:0000313" key="2">
    <source>
        <dbReference type="EMBL" id="KGM31669.1"/>
    </source>
</evidence>
<evidence type="ECO:0000313" key="3">
    <source>
        <dbReference type="Proteomes" id="UP000029995"/>
    </source>
</evidence>
<name>A0A0A0D0W3_9PROT</name>
<dbReference type="SUPFAM" id="SSF54427">
    <property type="entry name" value="NTF2-like"/>
    <property type="match status" value="1"/>
</dbReference>
<dbReference type="EMBL" id="JANX01000460">
    <property type="protein sequence ID" value="KGM31669.1"/>
    <property type="molecule type" value="Genomic_DNA"/>
</dbReference>
<dbReference type="InterPro" id="IPR037401">
    <property type="entry name" value="SnoaL-like"/>
</dbReference>
<comment type="caution">
    <text evidence="2">The sequence shown here is derived from an EMBL/GenBank/DDBJ whole genome shotgun (WGS) entry which is preliminary data.</text>
</comment>
<gene>
    <name evidence="2" type="ORF">P409_25850</name>
</gene>
<protein>
    <recommendedName>
        <fullName evidence="1">SnoaL-like domain-containing protein</fullName>
    </recommendedName>
</protein>
<dbReference type="OrthoDB" id="4945579at2"/>
<dbReference type="AlphaFoldDB" id="A0A0A0D0W3"/>
<organism evidence="2 3">
    <name type="scientific">Inquilinus limosus MP06</name>
    <dbReference type="NCBI Taxonomy" id="1398085"/>
    <lineage>
        <taxon>Bacteria</taxon>
        <taxon>Pseudomonadati</taxon>
        <taxon>Pseudomonadota</taxon>
        <taxon>Alphaproteobacteria</taxon>
        <taxon>Rhodospirillales</taxon>
        <taxon>Rhodospirillaceae</taxon>
        <taxon>Inquilinus</taxon>
    </lineage>
</organism>
<dbReference type="Pfam" id="PF12680">
    <property type="entry name" value="SnoaL_2"/>
    <property type="match status" value="1"/>
</dbReference>
<dbReference type="InterPro" id="IPR032710">
    <property type="entry name" value="NTF2-like_dom_sf"/>
</dbReference>
<dbReference type="Proteomes" id="UP000029995">
    <property type="component" value="Unassembled WGS sequence"/>
</dbReference>
<sequence length="116" mass="13542">MGKTDIPDLIRAYYRAYETKDRAAIESLVGEDFTFTSPYDDRIDRAAYFERCWPNSEGIRRFNLERLFDRGDEALVQYELDLTSGVRFRNVEHVRFQDGKVREVVVYFGSLPDAGS</sequence>
<proteinExistence type="predicted"/>
<reference evidence="2 3" key="1">
    <citation type="submission" date="2014-01" db="EMBL/GenBank/DDBJ databases">
        <title>Genome sequence determination for a cystic fibrosis isolate, Inquilinus limosus.</title>
        <authorList>
            <person name="Pino M."/>
            <person name="Di Conza J."/>
            <person name="Gutkind G."/>
        </authorList>
    </citation>
    <scope>NUCLEOTIDE SEQUENCE [LARGE SCALE GENOMIC DNA]</scope>
    <source>
        <strain evidence="2 3">MP06</strain>
    </source>
</reference>